<keyword evidence="2" id="KW-1185">Reference proteome</keyword>
<protein>
    <submittedName>
        <fullName evidence="1">Uncharacterized protein</fullName>
    </submittedName>
</protein>
<dbReference type="EMBL" id="JAEFBK010000004">
    <property type="protein sequence ID" value="KAG7614883.1"/>
    <property type="molecule type" value="Genomic_DNA"/>
</dbReference>
<sequence>MAIKWKCKAIRVVASSSGSVWIGRYLIDDDDVDEQSQEFQIQLNYQDMATEEEETLLDALFSKDGASIAKCLSNCCFAKFGGVGIFMSEQVSSSKLFWRRDMQWRIGRLMRLPLTSLDFIRRRMLYPSFGTKHFLPLCNGK</sequence>
<organism evidence="1 2">
    <name type="scientific">Arabidopsis thaliana x Arabidopsis arenosa</name>
    <dbReference type="NCBI Taxonomy" id="1240361"/>
    <lineage>
        <taxon>Eukaryota</taxon>
        <taxon>Viridiplantae</taxon>
        <taxon>Streptophyta</taxon>
        <taxon>Embryophyta</taxon>
        <taxon>Tracheophyta</taxon>
        <taxon>Spermatophyta</taxon>
        <taxon>Magnoliopsida</taxon>
        <taxon>eudicotyledons</taxon>
        <taxon>Gunneridae</taxon>
        <taxon>Pentapetalae</taxon>
        <taxon>rosids</taxon>
        <taxon>malvids</taxon>
        <taxon>Brassicales</taxon>
        <taxon>Brassicaceae</taxon>
        <taxon>Camelineae</taxon>
        <taxon>Arabidopsis</taxon>
    </lineage>
</organism>
<proteinExistence type="predicted"/>
<evidence type="ECO:0000313" key="2">
    <source>
        <dbReference type="Proteomes" id="UP000694240"/>
    </source>
</evidence>
<name>A0A8T2DXM9_9BRAS</name>
<reference evidence="1 2" key="1">
    <citation type="submission" date="2020-12" db="EMBL/GenBank/DDBJ databases">
        <title>Concerted genomic and epigenomic changes stabilize Arabidopsis allopolyploids.</title>
        <authorList>
            <person name="Chen Z."/>
        </authorList>
    </citation>
    <scope>NUCLEOTIDE SEQUENCE [LARGE SCALE GENOMIC DNA]</scope>
    <source>
        <strain evidence="1">Allo738</strain>
        <tissue evidence="1">Leaf</tissue>
    </source>
</reference>
<dbReference type="AlphaFoldDB" id="A0A8T2DXM9"/>
<evidence type="ECO:0000313" key="1">
    <source>
        <dbReference type="EMBL" id="KAG7614883.1"/>
    </source>
</evidence>
<comment type="caution">
    <text evidence="1">The sequence shown here is derived from an EMBL/GenBank/DDBJ whole genome shotgun (WGS) entry which is preliminary data.</text>
</comment>
<gene>
    <name evidence="1" type="ORF">ISN45_At04g002900</name>
</gene>
<accession>A0A8T2DXM9</accession>
<dbReference type="Proteomes" id="UP000694240">
    <property type="component" value="Chromosome 4"/>
</dbReference>